<comment type="catalytic activity">
    <reaction evidence="2">
        <text>a D-aminoacyl-tRNA + H2O = a tRNA + a D-alpha-amino acid + H(+)</text>
        <dbReference type="Rhea" id="RHEA:13953"/>
        <dbReference type="Rhea" id="RHEA-COMP:10123"/>
        <dbReference type="Rhea" id="RHEA-COMP:10124"/>
        <dbReference type="ChEBI" id="CHEBI:15377"/>
        <dbReference type="ChEBI" id="CHEBI:15378"/>
        <dbReference type="ChEBI" id="CHEBI:59871"/>
        <dbReference type="ChEBI" id="CHEBI:78442"/>
        <dbReference type="ChEBI" id="CHEBI:79333"/>
        <dbReference type="EC" id="3.1.1.96"/>
    </reaction>
</comment>
<dbReference type="Gene3D" id="3.50.80.10">
    <property type="entry name" value="D-tyrosyl-tRNA(Tyr) deacylase"/>
    <property type="match status" value="1"/>
</dbReference>
<dbReference type="HAMAP" id="MF_00518">
    <property type="entry name" value="Deacylase_Dtd"/>
    <property type="match status" value="1"/>
</dbReference>
<evidence type="ECO:0000256" key="2">
    <source>
        <dbReference type="HAMAP-Rule" id="MF_00518"/>
    </source>
</evidence>
<gene>
    <name evidence="2" type="primary">dtd</name>
    <name evidence="3" type="ORF">C2L71_01535</name>
</gene>
<dbReference type="RefSeq" id="WP_103264018.1">
    <property type="nucleotide sequence ID" value="NZ_CABMLE010000001.1"/>
</dbReference>
<dbReference type="GO" id="GO:0043908">
    <property type="term" value="F:Ser(Gly)-tRNA(Ala) hydrolase activity"/>
    <property type="evidence" value="ECO:0007669"/>
    <property type="project" value="UniProtKB-UniRule"/>
</dbReference>
<comment type="function">
    <text evidence="2">An aminoacyl-tRNA editing enzyme that deacylates mischarged D-aminoacyl-tRNAs. Also deacylates mischarged glycyl-tRNA(Ala), protecting cells against glycine mischarging by AlaRS. Acts via tRNA-based rather than protein-based catalysis; rejects L-amino acids rather than detecting D-amino acids in the active site. By recycling D-aminoacyl-tRNA to D-amino acids and free tRNA molecules, this enzyme counteracts the toxicity associated with the formation of D-aminoacyl-tRNA entities in vivo and helps enforce protein L-homochirality.</text>
</comment>
<dbReference type="GO" id="GO:0106026">
    <property type="term" value="F:Gly-tRNA(Ala) deacylase activity"/>
    <property type="evidence" value="ECO:0007669"/>
    <property type="project" value="UniProtKB-UniRule"/>
</dbReference>
<comment type="catalytic activity">
    <reaction evidence="2">
        <text>glycyl-tRNA(Ala) + H2O = tRNA(Ala) + glycine + H(+)</text>
        <dbReference type="Rhea" id="RHEA:53744"/>
        <dbReference type="Rhea" id="RHEA-COMP:9657"/>
        <dbReference type="Rhea" id="RHEA-COMP:13640"/>
        <dbReference type="ChEBI" id="CHEBI:15377"/>
        <dbReference type="ChEBI" id="CHEBI:15378"/>
        <dbReference type="ChEBI" id="CHEBI:57305"/>
        <dbReference type="ChEBI" id="CHEBI:78442"/>
        <dbReference type="ChEBI" id="CHEBI:78522"/>
    </reaction>
</comment>
<keyword evidence="2" id="KW-0963">Cytoplasm</keyword>
<protein>
    <recommendedName>
        <fullName evidence="2">D-aminoacyl-tRNA deacylase</fullName>
        <shortName evidence="2">DTD</shortName>
        <ecNumber evidence="2">3.1.1.96</ecNumber>
    </recommendedName>
    <alternativeName>
        <fullName evidence="2">Gly-tRNA(Ala) deacylase</fullName>
        <ecNumber evidence="2">3.1.1.-</ecNumber>
    </alternativeName>
</protein>
<dbReference type="AlphaFoldDB" id="A0A2K2UED8"/>
<dbReference type="Pfam" id="PF02580">
    <property type="entry name" value="Tyr_Deacylase"/>
    <property type="match status" value="1"/>
</dbReference>
<comment type="subunit">
    <text evidence="2">Homodimer.</text>
</comment>
<sequence length="148" mass="16388">MRAVVQRVTSAQVDIDGETVGSIGRGIVILLGIGHEDTEDQAERLWSKIGRLRIFEDESGKTNLSLADVGGEVLVVSQFTLFASCKRGNRPSFTNAGSPDDAKLLYEWFVERARRDARHVETGRFGAYMDVSLVNDGPFTLWLDTVEL</sequence>
<reference evidence="4" key="1">
    <citation type="submission" date="2018-01" db="EMBL/GenBank/DDBJ databases">
        <title>Rubneribacter badeniensis gen. nov., sp. nov., and Colonibacter rubneri, gen. nov., sp. nov., WGS of new members of the Eggerthellaceae.</title>
        <authorList>
            <person name="Danylec N."/>
            <person name="Stoll D.A."/>
            <person name="Doetsch A."/>
            <person name="Kulling S.E."/>
            <person name="Huch M."/>
        </authorList>
    </citation>
    <scope>NUCLEOTIDE SEQUENCE [LARGE SCALE GENOMIC DNA]</scope>
    <source>
        <strain evidence="4">ResAG-96</strain>
    </source>
</reference>
<dbReference type="GO" id="GO:0051500">
    <property type="term" value="F:D-tyrosyl-tRNA(Tyr) deacylase activity"/>
    <property type="evidence" value="ECO:0007669"/>
    <property type="project" value="TreeGrafter"/>
</dbReference>
<dbReference type="Proteomes" id="UP000236197">
    <property type="component" value="Unassembled WGS sequence"/>
</dbReference>
<keyword evidence="2" id="KW-0820">tRNA-binding</keyword>
<evidence type="ECO:0000256" key="1">
    <source>
        <dbReference type="ARBA" id="ARBA00009673"/>
    </source>
</evidence>
<comment type="caution">
    <text evidence="3">The sequence shown here is derived from an EMBL/GenBank/DDBJ whole genome shotgun (WGS) entry which is preliminary data.</text>
</comment>
<keyword evidence="2" id="KW-0378">Hydrolase</keyword>
<evidence type="ECO:0000313" key="3">
    <source>
        <dbReference type="EMBL" id="PNV68691.1"/>
    </source>
</evidence>
<keyword evidence="4" id="KW-1185">Reference proteome</keyword>
<dbReference type="OrthoDB" id="9801395at2"/>
<dbReference type="FunFam" id="3.50.80.10:FF:000001">
    <property type="entry name" value="D-aminoacyl-tRNA deacylase"/>
    <property type="match status" value="1"/>
</dbReference>
<evidence type="ECO:0000313" key="4">
    <source>
        <dbReference type="Proteomes" id="UP000236197"/>
    </source>
</evidence>
<dbReference type="SUPFAM" id="SSF69500">
    <property type="entry name" value="DTD-like"/>
    <property type="match status" value="1"/>
</dbReference>
<dbReference type="NCBIfam" id="TIGR00256">
    <property type="entry name" value="D-aminoacyl-tRNA deacylase"/>
    <property type="match status" value="1"/>
</dbReference>
<feature type="short sequence motif" description="Gly-cisPro motif, important for rejection of L-amino acids" evidence="2">
    <location>
        <begin position="137"/>
        <end position="138"/>
    </location>
</feature>
<dbReference type="CDD" id="cd00563">
    <property type="entry name" value="Dtyr_deacylase"/>
    <property type="match status" value="1"/>
</dbReference>
<proteinExistence type="inferred from homology"/>
<dbReference type="PANTHER" id="PTHR10472">
    <property type="entry name" value="D-TYROSYL-TRNA TYR DEACYLASE"/>
    <property type="match status" value="1"/>
</dbReference>
<accession>A0A2K2UED8</accession>
<dbReference type="GO" id="GO:0000049">
    <property type="term" value="F:tRNA binding"/>
    <property type="evidence" value="ECO:0007669"/>
    <property type="project" value="UniProtKB-UniRule"/>
</dbReference>
<dbReference type="InterPro" id="IPR003732">
    <property type="entry name" value="Daa-tRNA_deacyls_DTD"/>
</dbReference>
<keyword evidence="2" id="KW-0694">RNA-binding</keyword>
<comment type="domain">
    <text evidence="2">A Gly-cisPro motif from one monomer fits into the active site of the other monomer to allow specific chiral rejection of L-amino acids.</text>
</comment>
<organism evidence="3 4">
    <name type="scientific">Enteroscipio rubneri</name>
    <dbReference type="NCBI Taxonomy" id="2070686"/>
    <lineage>
        <taxon>Bacteria</taxon>
        <taxon>Bacillati</taxon>
        <taxon>Actinomycetota</taxon>
        <taxon>Coriobacteriia</taxon>
        <taxon>Eggerthellales</taxon>
        <taxon>Eggerthellaceae</taxon>
        <taxon>Enteroscipio</taxon>
    </lineage>
</organism>
<dbReference type="PANTHER" id="PTHR10472:SF5">
    <property type="entry name" value="D-AMINOACYL-TRNA DEACYLASE 1"/>
    <property type="match status" value="1"/>
</dbReference>
<comment type="similarity">
    <text evidence="1 2">Belongs to the DTD family.</text>
</comment>
<dbReference type="GO" id="GO:0019478">
    <property type="term" value="P:D-amino acid catabolic process"/>
    <property type="evidence" value="ECO:0007669"/>
    <property type="project" value="UniProtKB-UniRule"/>
</dbReference>
<dbReference type="InterPro" id="IPR023509">
    <property type="entry name" value="DTD-like_sf"/>
</dbReference>
<dbReference type="EC" id="3.1.1.-" evidence="2"/>
<dbReference type="GO" id="GO:0005737">
    <property type="term" value="C:cytoplasm"/>
    <property type="evidence" value="ECO:0007669"/>
    <property type="project" value="UniProtKB-SubCell"/>
</dbReference>
<dbReference type="EC" id="3.1.1.96" evidence="2"/>
<comment type="subcellular location">
    <subcellularLocation>
        <location evidence="2">Cytoplasm</location>
    </subcellularLocation>
</comment>
<dbReference type="EMBL" id="PPEK01000001">
    <property type="protein sequence ID" value="PNV68691.1"/>
    <property type="molecule type" value="Genomic_DNA"/>
</dbReference>
<name>A0A2K2UED8_9ACTN</name>